<evidence type="ECO:0000313" key="2">
    <source>
        <dbReference type="EMBL" id="RZS56716.1"/>
    </source>
</evidence>
<protein>
    <submittedName>
        <fullName evidence="2">Uncharacterized protein</fullName>
    </submittedName>
</protein>
<accession>A0A4Q7LPP9</accession>
<reference evidence="2 3" key="1">
    <citation type="submission" date="2019-02" db="EMBL/GenBank/DDBJ databases">
        <title>Genomic Encyclopedia of Type Strains, Phase IV (KMG-IV): sequencing the most valuable type-strain genomes for metagenomic binning, comparative biology and taxonomic classification.</title>
        <authorList>
            <person name="Goeker M."/>
        </authorList>
    </citation>
    <scope>NUCLEOTIDE SEQUENCE [LARGE SCALE GENOMIC DNA]</scope>
    <source>
        <strain evidence="2 3">DSM 10617</strain>
    </source>
</reference>
<dbReference type="AlphaFoldDB" id="A0A4Q7LPP9"/>
<proteinExistence type="predicted"/>
<organism evidence="2 3">
    <name type="scientific">Sphaerotilus mobilis</name>
    <dbReference type="NCBI Taxonomy" id="47994"/>
    <lineage>
        <taxon>Bacteria</taxon>
        <taxon>Pseudomonadati</taxon>
        <taxon>Pseudomonadota</taxon>
        <taxon>Betaproteobacteria</taxon>
        <taxon>Burkholderiales</taxon>
        <taxon>Sphaerotilaceae</taxon>
        <taxon>Sphaerotilus</taxon>
    </lineage>
</organism>
<name>A0A4Q7LPP9_9BURK</name>
<dbReference type="RefSeq" id="WP_130481155.1">
    <property type="nucleotide sequence ID" value="NZ_SGWV01000008.1"/>
</dbReference>
<gene>
    <name evidence="2" type="ORF">EV685_1270</name>
</gene>
<comment type="caution">
    <text evidence="2">The sequence shown here is derived from an EMBL/GenBank/DDBJ whole genome shotgun (WGS) entry which is preliminary data.</text>
</comment>
<evidence type="ECO:0000256" key="1">
    <source>
        <dbReference type="SAM" id="MobiDB-lite"/>
    </source>
</evidence>
<feature type="region of interest" description="Disordered" evidence="1">
    <location>
        <begin position="140"/>
        <end position="162"/>
    </location>
</feature>
<feature type="compositionally biased region" description="Acidic residues" evidence="1">
    <location>
        <begin position="147"/>
        <end position="162"/>
    </location>
</feature>
<keyword evidence="3" id="KW-1185">Reference proteome</keyword>
<dbReference type="Proteomes" id="UP000293433">
    <property type="component" value="Unassembled WGS sequence"/>
</dbReference>
<sequence>MAGPDTAGEGTAAPSSQALDALEAQAVALDAAASPPAPGAPGQAEPVPALDTAAELLGVLELLRMMAGPAMTWWPDFGQVWSDAQIRQIAQAGGAVIDRHGWAVGGLMSTWGPYLGLAAATLPPAAATYAAMRQHRAEQAARRWVEEAELPDQPEDAEGVRP</sequence>
<dbReference type="OrthoDB" id="9157622at2"/>
<dbReference type="EMBL" id="SGWV01000008">
    <property type="protein sequence ID" value="RZS56716.1"/>
    <property type="molecule type" value="Genomic_DNA"/>
</dbReference>
<evidence type="ECO:0000313" key="3">
    <source>
        <dbReference type="Proteomes" id="UP000293433"/>
    </source>
</evidence>